<keyword evidence="5" id="KW-1185">Reference proteome</keyword>
<proteinExistence type="inferred from homology"/>
<dbReference type="InterPro" id="IPR002213">
    <property type="entry name" value="UDP_glucos_trans"/>
</dbReference>
<comment type="similarity">
    <text evidence="1">Belongs to the UDP-glycosyltransferase family.</text>
</comment>
<accession>A0A482WBL5</accession>
<reference evidence="4 5" key="1">
    <citation type="submission" date="2017-03" db="EMBL/GenBank/DDBJ databases">
        <title>Genome of the blue death feigning beetle - Asbolus verrucosus.</title>
        <authorList>
            <person name="Rider S.D."/>
        </authorList>
    </citation>
    <scope>NUCLEOTIDE SEQUENCE [LARGE SCALE GENOMIC DNA]</scope>
    <source>
        <strain evidence="4">Butters</strain>
        <tissue evidence="4">Head and leg muscle</tissue>
    </source>
</reference>
<dbReference type="PANTHER" id="PTHR48043">
    <property type="entry name" value="EG:EG0003.4 PROTEIN-RELATED"/>
    <property type="match status" value="1"/>
</dbReference>
<protein>
    <submittedName>
        <fullName evidence="4">UDPGT domain containing protein</fullName>
    </submittedName>
</protein>
<dbReference type="InterPro" id="IPR050271">
    <property type="entry name" value="UDP-glycosyltransferase"/>
</dbReference>
<evidence type="ECO:0000313" key="5">
    <source>
        <dbReference type="Proteomes" id="UP000292052"/>
    </source>
</evidence>
<dbReference type="Pfam" id="PF00201">
    <property type="entry name" value="UDPGT"/>
    <property type="match status" value="1"/>
</dbReference>
<comment type="caution">
    <text evidence="4">The sequence shown here is derived from an EMBL/GenBank/DDBJ whole genome shotgun (WGS) entry which is preliminary data.</text>
</comment>
<keyword evidence="3" id="KW-0808">Transferase</keyword>
<gene>
    <name evidence="4" type="ORF">BDFB_014661</name>
</gene>
<evidence type="ECO:0000256" key="2">
    <source>
        <dbReference type="ARBA" id="ARBA00022676"/>
    </source>
</evidence>
<dbReference type="PANTHER" id="PTHR48043:SF145">
    <property type="entry name" value="FI06409P-RELATED"/>
    <property type="match status" value="1"/>
</dbReference>
<keyword evidence="2" id="KW-0328">Glycosyltransferase</keyword>
<evidence type="ECO:0000256" key="1">
    <source>
        <dbReference type="ARBA" id="ARBA00009995"/>
    </source>
</evidence>
<evidence type="ECO:0000313" key="4">
    <source>
        <dbReference type="EMBL" id="RZC42454.1"/>
    </source>
</evidence>
<dbReference type="GO" id="GO:0008194">
    <property type="term" value="F:UDP-glycosyltransferase activity"/>
    <property type="evidence" value="ECO:0007669"/>
    <property type="project" value="InterPro"/>
</dbReference>
<sequence length="154" mass="17526">FGHFFNVPTISLISSINLPWGSDRVGNPDNPSYIPNYFVPSTTKMSLYERIENTLLLIASKFLYVRNLSKSLYTFFHSRASNRIAKEFFGPTLPTLEKLALNTSLILVNSHFSMNYARPTVPNFIEIGGLHIHEPKPLPKVVKFMFDGFTITKI</sequence>
<feature type="non-terminal residue" evidence="4">
    <location>
        <position position="1"/>
    </location>
</feature>
<dbReference type="OrthoDB" id="5835829at2759"/>
<evidence type="ECO:0000256" key="3">
    <source>
        <dbReference type="ARBA" id="ARBA00022679"/>
    </source>
</evidence>
<dbReference type="EMBL" id="QDEB01007983">
    <property type="protein sequence ID" value="RZC42454.1"/>
    <property type="molecule type" value="Genomic_DNA"/>
</dbReference>
<organism evidence="4 5">
    <name type="scientific">Asbolus verrucosus</name>
    <name type="common">Desert ironclad beetle</name>
    <dbReference type="NCBI Taxonomy" id="1661398"/>
    <lineage>
        <taxon>Eukaryota</taxon>
        <taxon>Metazoa</taxon>
        <taxon>Ecdysozoa</taxon>
        <taxon>Arthropoda</taxon>
        <taxon>Hexapoda</taxon>
        <taxon>Insecta</taxon>
        <taxon>Pterygota</taxon>
        <taxon>Neoptera</taxon>
        <taxon>Endopterygota</taxon>
        <taxon>Coleoptera</taxon>
        <taxon>Polyphaga</taxon>
        <taxon>Cucujiformia</taxon>
        <taxon>Tenebrionidae</taxon>
        <taxon>Pimeliinae</taxon>
        <taxon>Asbolus</taxon>
    </lineage>
</organism>
<name>A0A482WBL5_ASBVE</name>
<dbReference type="AlphaFoldDB" id="A0A482WBL5"/>
<dbReference type="Proteomes" id="UP000292052">
    <property type="component" value="Unassembled WGS sequence"/>
</dbReference>
<feature type="non-terminal residue" evidence="4">
    <location>
        <position position="154"/>
    </location>
</feature>
<dbReference type="STRING" id="1661398.A0A482WBL5"/>
<dbReference type="SUPFAM" id="SSF53756">
    <property type="entry name" value="UDP-Glycosyltransferase/glycogen phosphorylase"/>
    <property type="match status" value="1"/>
</dbReference>